<organism evidence="2 3">
    <name type="scientific">Pontibacter lucknowensis</name>
    <dbReference type="NCBI Taxonomy" id="1077936"/>
    <lineage>
        <taxon>Bacteria</taxon>
        <taxon>Pseudomonadati</taxon>
        <taxon>Bacteroidota</taxon>
        <taxon>Cytophagia</taxon>
        <taxon>Cytophagales</taxon>
        <taxon>Hymenobacteraceae</taxon>
        <taxon>Pontibacter</taxon>
    </lineage>
</organism>
<dbReference type="AlphaFoldDB" id="A0A1N7A1M8"/>
<dbReference type="Proteomes" id="UP000185924">
    <property type="component" value="Unassembled WGS sequence"/>
</dbReference>
<name>A0A1N7A1M8_9BACT</name>
<dbReference type="InterPro" id="IPR012338">
    <property type="entry name" value="Beta-lactam/transpept-like"/>
</dbReference>
<keyword evidence="3" id="KW-1185">Reference proteome</keyword>
<dbReference type="Gene3D" id="3.40.710.10">
    <property type="entry name" value="DD-peptidase/beta-lactamase superfamily"/>
    <property type="match status" value="1"/>
</dbReference>
<dbReference type="PANTHER" id="PTHR43283">
    <property type="entry name" value="BETA-LACTAMASE-RELATED"/>
    <property type="match status" value="1"/>
</dbReference>
<dbReference type="SUPFAM" id="SSF56601">
    <property type="entry name" value="beta-lactamase/transpeptidase-like"/>
    <property type="match status" value="1"/>
</dbReference>
<evidence type="ECO:0000313" key="2">
    <source>
        <dbReference type="EMBL" id="SIR32913.1"/>
    </source>
</evidence>
<evidence type="ECO:0000259" key="1">
    <source>
        <dbReference type="Pfam" id="PF00144"/>
    </source>
</evidence>
<dbReference type="InterPro" id="IPR050789">
    <property type="entry name" value="Diverse_Enzym_Activities"/>
</dbReference>
<accession>A0A1N7A1M8</accession>
<proteinExistence type="predicted"/>
<dbReference type="EMBL" id="FTNM01000005">
    <property type="protein sequence ID" value="SIR32913.1"/>
    <property type="molecule type" value="Genomic_DNA"/>
</dbReference>
<dbReference type="STRING" id="1077936.SAMN05421545_3163"/>
<reference evidence="3" key="1">
    <citation type="submission" date="2017-01" db="EMBL/GenBank/DDBJ databases">
        <authorList>
            <person name="Varghese N."/>
            <person name="Submissions S."/>
        </authorList>
    </citation>
    <scope>NUCLEOTIDE SEQUENCE [LARGE SCALE GENOMIC DNA]</scope>
    <source>
        <strain evidence="3">DM9</strain>
    </source>
</reference>
<dbReference type="Pfam" id="PF00144">
    <property type="entry name" value="Beta-lactamase"/>
    <property type="match status" value="1"/>
</dbReference>
<feature type="domain" description="Beta-lactamase-related" evidence="1">
    <location>
        <begin position="10"/>
        <end position="331"/>
    </location>
</feature>
<dbReference type="OrthoDB" id="9793489at2"/>
<sequence>MKNLTQEALDKILASTAAKKHIHGAAFRVEAADGSFSLMSAAGNMQPDTPFYIASVNKIILAAVTLRLVRDGRLGLDDKIRAYLPAGLMQGLHVYKGLDYAEELTIRHLISQTSGLPCYLIDKCPGQPKLMKELLSSQDAAWPLEKTIEQVKQMRTKFAPGQPGKASYGNTNFKLLGRILESVMAQPLDQILAAVFEELGMAATYVISLQESRTFSPFYHKSHQVSLPLYLSSSRYDIVSTTQDLMTFVKAFFNGHFYPKNRLQELEQWNSIFFPFKYGIGIQKFYTPRLLSPFKAIPDLIGHCGSTGTAAFYIPAKSAFVTGAINQASSPSMLFQTLIKIANKL</sequence>
<dbReference type="InterPro" id="IPR001466">
    <property type="entry name" value="Beta-lactam-related"/>
</dbReference>
<dbReference type="PANTHER" id="PTHR43283:SF18">
    <property type="match status" value="1"/>
</dbReference>
<evidence type="ECO:0000313" key="3">
    <source>
        <dbReference type="Proteomes" id="UP000185924"/>
    </source>
</evidence>
<gene>
    <name evidence="2" type="ORF">SAMN05421545_3163</name>
</gene>
<protein>
    <submittedName>
        <fullName evidence="2">CubicO group peptidase, beta-lactamase class C family</fullName>
    </submittedName>
</protein>
<dbReference type="RefSeq" id="WP_076422796.1">
    <property type="nucleotide sequence ID" value="NZ_FTNM01000005.1"/>
</dbReference>